<proteinExistence type="predicted"/>
<reference evidence="3 4" key="1">
    <citation type="submission" date="2017-07" db="EMBL/GenBank/DDBJ databases">
        <title>Leptospira spp. isolated from tropical soils.</title>
        <authorList>
            <person name="Thibeaux R."/>
            <person name="Iraola G."/>
            <person name="Ferres I."/>
            <person name="Bierque E."/>
            <person name="Girault D."/>
            <person name="Soupe-Gilbert M.-E."/>
            <person name="Picardeau M."/>
            <person name="Goarant C."/>
        </authorList>
    </citation>
    <scope>NUCLEOTIDE SEQUENCE [LARGE SCALE GENOMIC DNA]</scope>
    <source>
        <strain evidence="3 4">FH2-C-A2</strain>
    </source>
</reference>
<dbReference type="PANTHER" id="PTHR13947">
    <property type="entry name" value="GNAT FAMILY N-ACETYLTRANSFERASE"/>
    <property type="match status" value="1"/>
</dbReference>
<evidence type="ECO:0000313" key="3">
    <source>
        <dbReference type="EMBL" id="PJZ64896.1"/>
    </source>
</evidence>
<sequence>MDQKPNIGLIDPHSSEAIEMMEALWIEIQTRYGFQAPNPMKSEHFIGPRYGFWIARAGRETAGSVALVPWSESVAELDVMYVDPRFRRSGIASLLVEALESFAKKEGFSFIRLRAGAPQPEALRFYEKQGYIRIESFGRWASDDTAWCYEKKILD</sequence>
<dbReference type="Proteomes" id="UP000231912">
    <property type="component" value="Unassembled WGS sequence"/>
</dbReference>
<dbReference type="AlphaFoldDB" id="A0A2M9Z8Z0"/>
<dbReference type="EMBL" id="NPDT01000007">
    <property type="protein sequence ID" value="PJZ64896.1"/>
    <property type="molecule type" value="Genomic_DNA"/>
</dbReference>
<gene>
    <name evidence="3" type="ORF">CH371_15440</name>
</gene>
<dbReference type="InterPro" id="IPR000182">
    <property type="entry name" value="GNAT_dom"/>
</dbReference>
<dbReference type="PANTHER" id="PTHR13947:SF37">
    <property type="entry name" value="LD18367P"/>
    <property type="match status" value="1"/>
</dbReference>
<dbReference type="PROSITE" id="PS51186">
    <property type="entry name" value="GNAT"/>
    <property type="match status" value="1"/>
</dbReference>
<keyword evidence="1 3" id="KW-0808">Transferase</keyword>
<dbReference type="RefSeq" id="WP_100759690.1">
    <property type="nucleotide sequence ID" value="NZ_NPDT01000007.1"/>
</dbReference>
<dbReference type="InterPro" id="IPR050769">
    <property type="entry name" value="NAT_camello-type"/>
</dbReference>
<evidence type="ECO:0000259" key="2">
    <source>
        <dbReference type="PROSITE" id="PS51186"/>
    </source>
</evidence>
<evidence type="ECO:0000256" key="1">
    <source>
        <dbReference type="ARBA" id="ARBA00022679"/>
    </source>
</evidence>
<dbReference type="InterPro" id="IPR016181">
    <property type="entry name" value="Acyl_CoA_acyltransferase"/>
</dbReference>
<feature type="domain" description="N-acetyltransferase" evidence="2">
    <location>
        <begin position="12"/>
        <end position="154"/>
    </location>
</feature>
<organism evidence="3 4">
    <name type="scientific">Leptospira wolffii</name>
    <dbReference type="NCBI Taxonomy" id="409998"/>
    <lineage>
        <taxon>Bacteria</taxon>
        <taxon>Pseudomonadati</taxon>
        <taxon>Spirochaetota</taxon>
        <taxon>Spirochaetia</taxon>
        <taxon>Leptospirales</taxon>
        <taxon>Leptospiraceae</taxon>
        <taxon>Leptospira</taxon>
    </lineage>
</organism>
<protein>
    <submittedName>
        <fullName evidence="3">GNAT family N-acetyltransferase</fullName>
    </submittedName>
</protein>
<dbReference type="GO" id="GO:0008080">
    <property type="term" value="F:N-acetyltransferase activity"/>
    <property type="evidence" value="ECO:0007669"/>
    <property type="project" value="InterPro"/>
</dbReference>
<dbReference type="SUPFAM" id="SSF55729">
    <property type="entry name" value="Acyl-CoA N-acyltransferases (Nat)"/>
    <property type="match status" value="1"/>
</dbReference>
<dbReference type="Gene3D" id="3.40.630.30">
    <property type="match status" value="1"/>
</dbReference>
<dbReference type="Pfam" id="PF00583">
    <property type="entry name" value="Acetyltransf_1"/>
    <property type="match status" value="1"/>
</dbReference>
<comment type="caution">
    <text evidence="3">The sequence shown here is derived from an EMBL/GenBank/DDBJ whole genome shotgun (WGS) entry which is preliminary data.</text>
</comment>
<name>A0A2M9Z8Z0_9LEPT</name>
<dbReference type="CDD" id="cd04301">
    <property type="entry name" value="NAT_SF"/>
    <property type="match status" value="1"/>
</dbReference>
<evidence type="ECO:0000313" key="4">
    <source>
        <dbReference type="Proteomes" id="UP000231912"/>
    </source>
</evidence>
<accession>A0A2M9Z8Z0</accession>